<keyword evidence="2" id="KW-0808">Transferase</keyword>
<comment type="caution">
    <text evidence="2">The sequence shown here is derived from an EMBL/GenBank/DDBJ whole genome shotgun (WGS) entry which is preliminary data.</text>
</comment>
<dbReference type="GO" id="GO:0008080">
    <property type="term" value="F:N-acetyltransferase activity"/>
    <property type="evidence" value="ECO:0007669"/>
    <property type="project" value="TreeGrafter"/>
</dbReference>
<dbReference type="CDD" id="cd04301">
    <property type="entry name" value="NAT_SF"/>
    <property type="match status" value="1"/>
</dbReference>
<dbReference type="Gene3D" id="3.40.630.30">
    <property type="match status" value="1"/>
</dbReference>
<dbReference type="RefSeq" id="WP_048690892.1">
    <property type="nucleotide sequence ID" value="NZ_KQ130485.1"/>
</dbReference>
<dbReference type="STRING" id="1513271.XM47_06450"/>
<reference evidence="2 3" key="1">
    <citation type="submission" date="2015-04" db="EMBL/GenBank/DDBJ databases">
        <title>Draft Genome Sequence of the Novel Agar-Digesting Marine Bacterium Q1.</title>
        <authorList>
            <person name="Li Y."/>
            <person name="Li D."/>
            <person name="Chen G."/>
            <person name="Du Z."/>
        </authorList>
    </citation>
    <scope>NUCLEOTIDE SEQUENCE [LARGE SCALE GENOMIC DNA]</scope>
    <source>
        <strain evidence="2 3">Q1</strain>
    </source>
</reference>
<evidence type="ECO:0000313" key="3">
    <source>
        <dbReference type="Proteomes" id="UP000037600"/>
    </source>
</evidence>
<dbReference type="Proteomes" id="UP000037600">
    <property type="component" value="Unassembled WGS sequence"/>
</dbReference>
<dbReference type="InterPro" id="IPR039143">
    <property type="entry name" value="GNPNAT1-like"/>
</dbReference>
<feature type="domain" description="N-acetyltransferase" evidence="1">
    <location>
        <begin position="3"/>
        <end position="148"/>
    </location>
</feature>
<dbReference type="Pfam" id="PF00583">
    <property type="entry name" value="Acetyltransf_1"/>
    <property type="match status" value="1"/>
</dbReference>
<organism evidence="2 3">
    <name type="scientific">Catenovulum maritimum</name>
    <dbReference type="NCBI Taxonomy" id="1513271"/>
    <lineage>
        <taxon>Bacteria</taxon>
        <taxon>Pseudomonadati</taxon>
        <taxon>Pseudomonadota</taxon>
        <taxon>Gammaproteobacteria</taxon>
        <taxon>Alteromonadales</taxon>
        <taxon>Alteromonadaceae</taxon>
        <taxon>Catenovulum</taxon>
    </lineage>
</organism>
<dbReference type="Pfam" id="PF09500">
    <property type="entry name" value="YiiD_C"/>
    <property type="match status" value="1"/>
</dbReference>
<dbReference type="PROSITE" id="PS51186">
    <property type="entry name" value="GNAT"/>
    <property type="match status" value="1"/>
</dbReference>
<dbReference type="SUPFAM" id="SSF55729">
    <property type="entry name" value="Acyl-CoA N-acyltransferases (Nat)"/>
    <property type="match status" value="1"/>
</dbReference>
<dbReference type="InterPro" id="IPR000182">
    <property type="entry name" value="GNAT_dom"/>
</dbReference>
<dbReference type="AlphaFoldDB" id="A0A0J8GXX4"/>
<dbReference type="PANTHER" id="PTHR13355">
    <property type="entry name" value="GLUCOSAMINE 6-PHOSPHATE N-ACETYLTRANSFERASE"/>
    <property type="match status" value="1"/>
</dbReference>
<dbReference type="NCBIfam" id="TIGR02447">
    <property type="entry name" value="yiiD_Cterm"/>
    <property type="match status" value="1"/>
</dbReference>
<protein>
    <submittedName>
        <fullName evidence="2">Acetyltransferase</fullName>
    </submittedName>
</protein>
<name>A0A0J8GXX4_9ALTE</name>
<dbReference type="PATRIC" id="fig|1513271.3.peg.1323"/>
<dbReference type="InterPro" id="IPR012660">
    <property type="entry name" value="YiiD_C"/>
</dbReference>
<dbReference type="SUPFAM" id="SSF54637">
    <property type="entry name" value="Thioesterase/thiol ester dehydrase-isomerase"/>
    <property type="match status" value="1"/>
</dbReference>
<dbReference type="InterPro" id="IPR016181">
    <property type="entry name" value="Acyl_CoA_acyltransferase"/>
</dbReference>
<sequence length="319" mass="35881">MYQIITPKTQADFTKYYYFRWQQLKQASGFAMGSEKDEYDSLAEHRMICNDKGEPLAVGRIHFVSHDEAQIRHIAVADNCRGKGLGSLIMTTLENAARQQNILRIITFSKVDAINFFEHCGYKALNNPIIELADSSGIQRKQMCKKLSEYDVILRHPELCKELQQTWNKQIPIAQLMGIKIHQYTGVEFEVRAALNANINLHGTMFAGSIYSMATLAGWGMVHLQLKETNTYGEIVLAKGEIKYFKPITSVPRALVSINSVDGDFSGLAKGKPARLGVKVELFSDTELVGEFEGKYAILPMVEKSEKKLSEHESEPVEA</sequence>
<evidence type="ECO:0000259" key="1">
    <source>
        <dbReference type="PROSITE" id="PS51186"/>
    </source>
</evidence>
<dbReference type="InterPro" id="IPR029069">
    <property type="entry name" value="HotDog_dom_sf"/>
</dbReference>
<dbReference type="PANTHER" id="PTHR13355:SF22">
    <property type="entry name" value="SLL0786 PROTEIN"/>
    <property type="match status" value="1"/>
</dbReference>
<evidence type="ECO:0000313" key="2">
    <source>
        <dbReference type="EMBL" id="KMT66079.1"/>
    </source>
</evidence>
<keyword evidence="3" id="KW-1185">Reference proteome</keyword>
<dbReference type="OrthoDB" id="4305330at2"/>
<dbReference type="Gene3D" id="3.10.129.10">
    <property type="entry name" value="Hotdog Thioesterase"/>
    <property type="match status" value="1"/>
</dbReference>
<gene>
    <name evidence="2" type="ORF">XM47_06450</name>
</gene>
<accession>A0A0J8GXX4</accession>
<proteinExistence type="predicted"/>
<dbReference type="EMBL" id="LAZL01000007">
    <property type="protein sequence ID" value="KMT66079.1"/>
    <property type="molecule type" value="Genomic_DNA"/>
</dbReference>